<dbReference type="Gene3D" id="3.40.710.10">
    <property type="entry name" value="DD-peptidase/beta-lactamase superfamily"/>
    <property type="match status" value="1"/>
</dbReference>
<dbReference type="EMBL" id="RAPK01000007">
    <property type="protein sequence ID" value="RKD75148.1"/>
    <property type="molecule type" value="Genomic_DNA"/>
</dbReference>
<proteinExistence type="predicted"/>
<sequence length="487" mass="54612">MEYEVILASVKNHNQPRDIQEDTMDNRKFNTFADNMVEQHKIPGTMIAIQKDGVDTFKKGFGYRDVDQKREVSSQTVFGIGSITKSMTCAAILQLQEAGKLSVHDSVLAYLPEFQTPDPTRTKQMTIHHFMTHSSGIPPLPTLFYANKKSIEAEGSMEQYEAMGIKWDEEKGSIETNEDLIAFLAAQDYRLLGEPGQYMSYSNDAYALLGIIIERVSGQTYADYLIEHLFKPLGMKNTFFSPDTLKNKNEVTLLYTPEMHGDKVEMAASSLWWDAPPMYASGYVKSTAEDMLHYGDLFSNHHPQILSEKSIHSMMFPHIQMQPGVYYGYGWMVSPDYFGTTLIEHSGGIKGASASFAILPDKNIKGVCLTNVAGAPANPMLMGGLNMVSEREAEEHYLSYEDYEPSKTERQSMLGIYSSQEGIKVEIKEGDDQLIVALSGAEIPARSVGPFQLTIPFQSQVISIEGIRTDHEIDRIHFAGRQLTRDE</sequence>
<dbReference type="PANTHER" id="PTHR46825:SF9">
    <property type="entry name" value="BETA-LACTAMASE-RELATED DOMAIN-CONTAINING PROTEIN"/>
    <property type="match status" value="1"/>
</dbReference>
<accession>A0A419V5C1</accession>
<dbReference type="InterPro" id="IPR050491">
    <property type="entry name" value="AmpC-like"/>
</dbReference>
<evidence type="ECO:0000313" key="2">
    <source>
        <dbReference type="EMBL" id="RKD75148.1"/>
    </source>
</evidence>
<dbReference type="InterPro" id="IPR001466">
    <property type="entry name" value="Beta-lactam-related"/>
</dbReference>
<reference evidence="2 3" key="1">
    <citation type="submission" date="2018-09" db="EMBL/GenBank/DDBJ databases">
        <title>Genomic Encyclopedia of Archaeal and Bacterial Type Strains, Phase II (KMG-II): from individual species to whole genera.</title>
        <authorList>
            <person name="Goeker M."/>
        </authorList>
    </citation>
    <scope>NUCLEOTIDE SEQUENCE [LARGE SCALE GENOMIC DNA]</scope>
    <source>
        <strain evidence="2 3">DSM 17008</strain>
    </source>
</reference>
<dbReference type="PANTHER" id="PTHR46825">
    <property type="entry name" value="D-ALANYL-D-ALANINE-CARBOXYPEPTIDASE/ENDOPEPTIDASE AMPH"/>
    <property type="match status" value="1"/>
</dbReference>
<gene>
    <name evidence="2" type="ORF">ATL39_0845</name>
</gene>
<feature type="domain" description="Beta-lactamase-related" evidence="1">
    <location>
        <begin position="30"/>
        <end position="375"/>
    </location>
</feature>
<evidence type="ECO:0000313" key="3">
    <source>
        <dbReference type="Proteomes" id="UP000285120"/>
    </source>
</evidence>
<dbReference type="Proteomes" id="UP000285120">
    <property type="component" value="Unassembled WGS sequence"/>
</dbReference>
<keyword evidence="3" id="KW-1185">Reference proteome</keyword>
<organism evidence="2 3">
    <name type="scientific">Sinobaca qinghaiensis</name>
    <dbReference type="NCBI Taxonomy" id="342944"/>
    <lineage>
        <taxon>Bacteria</taxon>
        <taxon>Bacillati</taxon>
        <taxon>Bacillota</taxon>
        <taxon>Bacilli</taxon>
        <taxon>Bacillales</taxon>
        <taxon>Sporolactobacillaceae</taxon>
        <taxon>Sinobaca</taxon>
    </lineage>
</organism>
<dbReference type="InterPro" id="IPR012338">
    <property type="entry name" value="Beta-lactam/transpept-like"/>
</dbReference>
<name>A0A419V5C1_9BACL</name>
<comment type="caution">
    <text evidence="2">The sequence shown here is derived from an EMBL/GenBank/DDBJ whole genome shotgun (WGS) entry which is preliminary data.</text>
</comment>
<dbReference type="SUPFAM" id="SSF56601">
    <property type="entry name" value="beta-lactamase/transpeptidase-like"/>
    <property type="match status" value="1"/>
</dbReference>
<dbReference type="AlphaFoldDB" id="A0A419V5C1"/>
<dbReference type="Pfam" id="PF00144">
    <property type="entry name" value="Beta-lactamase"/>
    <property type="match status" value="1"/>
</dbReference>
<protein>
    <submittedName>
        <fullName evidence="2">CubicO group peptidase (Beta-lactamase class C family)</fullName>
    </submittedName>
</protein>
<evidence type="ECO:0000259" key="1">
    <source>
        <dbReference type="Pfam" id="PF00144"/>
    </source>
</evidence>